<dbReference type="InterPro" id="IPR036322">
    <property type="entry name" value="WD40_repeat_dom_sf"/>
</dbReference>
<feature type="repeat" description="WD" evidence="3">
    <location>
        <begin position="305"/>
        <end position="324"/>
    </location>
</feature>
<keyword evidence="1 3" id="KW-0853">WD repeat</keyword>
<protein>
    <submittedName>
        <fullName evidence="4">Guanine nucleotidebinding protein subunit betalike protein 1like [Bombus impatiens]</fullName>
    </submittedName>
</protein>
<reference evidence="4" key="1">
    <citation type="submission" date="2014-05" db="EMBL/GenBank/DDBJ databases">
        <authorList>
            <person name="Chronopoulou M."/>
        </authorList>
    </citation>
    <scope>NUCLEOTIDE SEQUENCE</scope>
    <source>
        <tissue evidence="4">Whole organism</tissue>
    </source>
</reference>
<dbReference type="OrthoDB" id="7668193at2759"/>
<dbReference type="PROSITE" id="PS50082">
    <property type="entry name" value="WD_REPEATS_2"/>
    <property type="match status" value="2"/>
</dbReference>
<proteinExistence type="predicted"/>
<evidence type="ECO:0000256" key="1">
    <source>
        <dbReference type="ARBA" id="ARBA00022574"/>
    </source>
</evidence>
<dbReference type="PANTHER" id="PTHR19854">
    <property type="entry name" value="TRANSDUCIN BETA-LIKE 3"/>
    <property type="match status" value="1"/>
</dbReference>
<dbReference type="InterPro" id="IPR015943">
    <property type="entry name" value="WD40/YVTN_repeat-like_dom_sf"/>
</dbReference>
<evidence type="ECO:0000256" key="3">
    <source>
        <dbReference type="PROSITE-ProRule" id="PRU00221"/>
    </source>
</evidence>
<dbReference type="PROSITE" id="PS00678">
    <property type="entry name" value="WD_REPEATS_1"/>
    <property type="match status" value="2"/>
</dbReference>
<dbReference type="InterPro" id="IPR019775">
    <property type="entry name" value="WD40_repeat_CS"/>
</dbReference>
<dbReference type="SUPFAM" id="SSF50978">
    <property type="entry name" value="WD40 repeat-like"/>
    <property type="match status" value="1"/>
</dbReference>
<dbReference type="AlphaFoldDB" id="A0A0K2UB97"/>
<feature type="repeat" description="WD" evidence="3">
    <location>
        <begin position="17"/>
        <end position="58"/>
    </location>
</feature>
<keyword evidence="2" id="KW-0677">Repeat</keyword>
<evidence type="ECO:0000313" key="4">
    <source>
        <dbReference type="EMBL" id="CDW35503.1"/>
    </source>
</evidence>
<dbReference type="PANTHER" id="PTHR19854:SF1">
    <property type="entry name" value="GUANINE NUCLEOTIDE-BINDING PROTEIN SUBUNIT BETA-LIKE PROTEIN 1"/>
    <property type="match status" value="1"/>
</dbReference>
<accession>A0A0K2UB97</accession>
<evidence type="ECO:0000256" key="2">
    <source>
        <dbReference type="ARBA" id="ARBA00022737"/>
    </source>
</evidence>
<dbReference type="Gene3D" id="2.130.10.10">
    <property type="entry name" value="YVTN repeat-like/Quinoprotein amine dehydrogenase"/>
    <property type="match status" value="2"/>
</dbReference>
<dbReference type="InterPro" id="IPR001680">
    <property type="entry name" value="WD40_rpt"/>
</dbReference>
<name>A0A0K2UB97_LEPSM</name>
<dbReference type="PROSITE" id="PS50294">
    <property type="entry name" value="WD_REPEATS_REGION"/>
    <property type="match status" value="1"/>
</dbReference>
<organism evidence="4">
    <name type="scientific">Lepeophtheirus salmonis</name>
    <name type="common">Salmon louse</name>
    <name type="synonym">Caligus salmonis</name>
    <dbReference type="NCBI Taxonomy" id="72036"/>
    <lineage>
        <taxon>Eukaryota</taxon>
        <taxon>Metazoa</taxon>
        <taxon>Ecdysozoa</taxon>
        <taxon>Arthropoda</taxon>
        <taxon>Crustacea</taxon>
        <taxon>Multicrustacea</taxon>
        <taxon>Hexanauplia</taxon>
        <taxon>Copepoda</taxon>
        <taxon>Siphonostomatoida</taxon>
        <taxon>Caligidae</taxon>
        <taxon>Lepeophtheirus</taxon>
    </lineage>
</organism>
<dbReference type="Pfam" id="PF00400">
    <property type="entry name" value="WD40"/>
    <property type="match status" value="1"/>
</dbReference>
<dbReference type="EMBL" id="HACA01018142">
    <property type="protein sequence ID" value="CDW35503.1"/>
    <property type="molecule type" value="Transcribed_RNA"/>
</dbReference>
<dbReference type="SMART" id="SM00320">
    <property type="entry name" value="WD40"/>
    <property type="match status" value="4"/>
</dbReference>
<sequence length="324" mass="36718">MKCEIQGHQMNISPKRILSAPSPVTLLTFSEDGSQLLSGCSDGTVLIWNTRSWKTLQTFQTNSVIQWVIELIPYSEYVLQTREGAFLIKKGLALTPLQSNITDMHQGFCKAHYLNTKLASPQKEADILIRSYNPKTGFECIRSLSLREVGSLTSLRWVREGKNIIANYEIGKMFLWNTETGQQLHSIDIMNSPWALDWDPHVSIGLVSGPHNEIICFTITDDYKSLRILKSRTLPTEGISEIKIRYQSKAKVACASSWDGTIRLFSWMQPEKIKSLGALKFHTETMNCVTTSCVPIKMEGKELYMIAAGSKDERISLWDIYNED</sequence>